<keyword evidence="3" id="KW-1185">Reference proteome</keyword>
<gene>
    <name evidence="2" type="ORF">OFLC_LOCUS540</name>
</gene>
<sequence length="98" mass="11088">MCYRESVKAKCSIWHLQWNILCKMHPFSHFQAFQQAKIKTRKQSNTKSVSRKDMSAAVIIFLLILIGLGVAYQMGILEPYIKEAQARMKQGSGGGPSQ</sequence>
<evidence type="ECO:0000313" key="2">
    <source>
        <dbReference type="EMBL" id="VDO26130.1"/>
    </source>
</evidence>
<dbReference type="AlphaFoldDB" id="A0A183GZ80"/>
<dbReference type="EMBL" id="UZAJ01000187">
    <property type="protein sequence ID" value="VDO26130.1"/>
    <property type="molecule type" value="Genomic_DNA"/>
</dbReference>
<reference evidence="2 3" key="2">
    <citation type="submission" date="2018-11" db="EMBL/GenBank/DDBJ databases">
        <authorList>
            <consortium name="Pathogen Informatics"/>
        </authorList>
    </citation>
    <scope>NUCLEOTIDE SEQUENCE [LARGE SCALE GENOMIC DNA]</scope>
</reference>
<keyword evidence="1" id="KW-0472">Membrane</keyword>
<dbReference type="Proteomes" id="UP000267606">
    <property type="component" value="Unassembled WGS sequence"/>
</dbReference>
<name>A0A183GZ80_9BILA</name>
<feature type="transmembrane region" description="Helical" evidence="1">
    <location>
        <begin position="54"/>
        <end position="72"/>
    </location>
</feature>
<accession>A0A183GZ80</accession>
<dbReference type="WBParaSite" id="OFLC_0000053901-mRNA-1">
    <property type="protein sequence ID" value="OFLC_0000053901-mRNA-1"/>
    <property type="gene ID" value="OFLC_0000053901"/>
</dbReference>
<keyword evidence="1" id="KW-0812">Transmembrane</keyword>
<evidence type="ECO:0000313" key="3">
    <source>
        <dbReference type="Proteomes" id="UP000267606"/>
    </source>
</evidence>
<keyword evidence="1" id="KW-1133">Transmembrane helix</keyword>
<proteinExistence type="predicted"/>
<protein>
    <submittedName>
        <fullName evidence="4">Single tm domain protein</fullName>
    </submittedName>
</protein>
<organism evidence="4">
    <name type="scientific">Onchocerca flexuosa</name>
    <dbReference type="NCBI Taxonomy" id="387005"/>
    <lineage>
        <taxon>Eukaryota</taxon>
        <taxon>Metazoa</taxon>
        <taxon>Ecdysozoa</taxon>
        <taxon>Nematoda</taxon>
        <taxon>Chromadorea</taxon>
        <taxon>Rhabditida</taxon>
        <taxon>Spirurina</taxon>
        <taxon>Spiruromorpha</taxon>
        <taxon>Filarioidea</taxon>
        <taxon>Onchocercidae</taxon>
        <taxon>Onchocerca</taxon>
    </lineage>
</organism>
<evidence type="ECO:0000256" key="1">
    <source>
        <dbReference type="SAM" id="Phobius"/>
    </source>
</evidence>
<evidence type="ECO:0000313" key="4">
    <source>
        <dbReference type="WBParaSite" id="OFLC_0000053901-mRNA-1"/>
    </source>
</evidence>
<reference evidence="4" key="1">
    <citation type="submission" date="2016-06" db="UniProtKB">
        <authorList>
            <consortium name="WormBaseParasite"/>
        </authorList>
    </citation>
    <scope>IDENTIFICATION</scope>
</reference>